<dbReference type="InterPro" id="IPR013559">
    <property type="entry name" value="YheO"/>
</dbReference>
<dbReference type="PANTHER" id="PTHR35568">
    <property type="entry name" value="TRANSCRIPTIONAL REGULATOR DAUR"/>
    <property type="match status" value="1"/>
</dbReference>
<dbReference type="InterPro" id="IPR039445">
    <property type="entry name" value="DauR-like_HTH"/>
</dbReference>
<dbReference type="Pfam" id="PF08348">
    <property type="entry name" value="PAS_6"/>
    <property type="match status" value="1"/>
</dbReference>
<gene>
    <name evidence="3" type="ORF">HMPREF9470_02016</name>
</gene>
<accession>A0A0J9C6G1</accession>
<dbReference type="AlphaFoldDB" id="A0A0J9C6G1"/>
<feature type="domain" description="YheO-like" evidence="1">
    <location>
        <begin position="8"/>
        <end position="121"/>
    </location>
</feature>
<evidence type="ECO:0000259" key="1">
    <source>
        <dbReference type="Pfam" id="PF08348"/>
    </source>
</evidence>
<evidence type="ECO:0000259" key="2">
    <source>
        <dbReference type="Pfam" id="PF13309"/>
    </source>
</evidence>
<feature type="domain" description="Transcriptional regulator DauR-like HTH" evidence="2">
    <location>
        <begin position="151"/>
        <end position="213"/>
    </location>
</feature>
<comment type="caution">
    <text evidence="3">The sequence shown here is derived from an EMBL/GenBank/DDBJ whole genome shotgun (WGS) entry which is preliminary data.</text>
</comment>
<reference evidence="3 4" key="1">
    <citation type="submission" date="2011-04" db="EMBL/GenBank/DDBJ databases">
        <title>The Genome Sequence of Clostridium citroniae WAL-19142.</title>
        <authorList>
            <consortium name="The Broad Institute Genome Sequencing Platform"/>
            <person name="Earl A."/>
            <person name="Ward D."/>
            <person name="Feldgarden M."/>
            <person name="Gevers D."/>
            <person name="Warren Y.A."/>
            <person name="Tyrrell K.L."/>
            <person name="Citron D.M."/>
            <person name="Goldstein E.J."/>
            <person name="Daigneault M."/>
            <person name="Allen-Vercoe E."/>
            <person name="Young S.K."/>
            <person name="Zeng Q."/>
            <person name="Gargeya S."/>
            <person name="Fitzgerald M."/>
            <person name="Haas B."/>
            <person name="Abouelleil A."/>
            <person name="Alvarado L."/>
            <person name="Arachchi H.M."/>
            <person name="Berlin A."/>
            <person name="Brown A."/>
            <person name="Chapman S.B."/>
            <person name="Chen Z."/>
            <person name="Dunbar C."/>
            <person name="Freedman E."/>
            <person name="Gearin G."/>
            <person name="Gellesch M."/>
            <person name="Goldberg J."/>
            <person name="Griggs A."/>
            <person name="Gujja S."/>
            <person name="Heilman E.R."/>
            <person name="Heiman D."/>
            <person name="Howarth C."/>
            <person name="Larson L."/>
            <person name="Lui A."/>
            <person name="MacDonald P.J."/>
            <person name="Mehta T."/>
            <person name="Montmayeur A."/>
            <person name="Murphy C."/>
            <person name="Neiman D."/>
            <person name="Pearson M."/>
            <person name="Priest M."/>
            <person name="Roberts A."/>
            <person name="Saif S."/>
            <person name="Shea T."/>
            <person name="Shenoy N."/>
            <person name="Sisk P."/>
            <person name="Stolte C."/>
            <person name="Sykes S."/>
            <person name="White J."/>
            <person name="Yandava C."/>
            <person name="Wortman J."/>
            <person name="Nusbaum C."/>
            <person name="Birren B."/>
        </authorList>
    </citation>
    <scope>NUCLEOTIDE SEQUENCE [LARGE SCALE GENOMIC DNA]</scope>
    <source>
        <strain evidence="3 4">WAL-19142</strain>
    </source>
</reference>
<dbReference type="InterPro" id="IPR039446">
    <property type="entry name" value="DauR-like"/>
</dbReference>
<evidence type="ECO:0008006" key="5">
    <source>
        <dbReference type="Google" id="ProtNLM"/>
    </source>
</evidence>
<name>A0A0J9C6G1_9FIRM</name>
<dbReference type="Proteomes" id="UP000037392">
    <property type="component" value="Unassembled WGS sequence"/>
</dbReference>
<dbReference type="PANTHER" id="PTHR35568:SF1">
    <property type="entry name" value="TRANSCRIPTIONAL REGULATOR DAUR"/>
    <property type="match status" value="1"/>
</dbReference>
<evidence type="ECO:0000313" key="4">
    <source>
        <dbReference type="Proteomes" id="UP000037392"/>
    </source>
</evidence>
<dbReference type="EMBL" id="ADLK01000019">
    <property type="protein sequence ID" value="KMW20001.1"/>
    <property type="molecule type" value="Genomic_DNA"/>
</dbReference>
<dbReference type="PATRIC" id="fig|742734.4.peg.2161"/>
<evidence type="ECO:0000313" key="3">
    <source>
        <dbReference type="EMBL" id="KMW20001.1"/>
    </source>
</evidence>
<sequence length="224" mass="24989">MKAMSYTLDLLKQLADGLARQFGPDCEIVIHDLEKHDLEHSVVHINNGHVTNRREGDGPSKVVLETLHKDPATLKDHLGYLTRTSNGKILKSSTFYIRNKEGTSIDYLLSINYDITGLMTVDRSIKALIDTEPQADVKQQPEQIVHNVNDLLDTLIEQSVALIGKPAALMNKEEKVTAIQFLNDAGAFLITKSGDKVSKYFGISKFTLYSYIDVNSRKSDDKNG</sequence>
<organism evidence="3 4">
    <name type="scientific">[Clostridium] citroniae WAL-19142</name>
    <dbReference type="NCBI Taxonomy" id="742734"/>
    <lineage>
        <taxon>Bacteria</taxon>
        <taxon>Bacillati</taxon>
        <taxon>Bacillota</taxon>
        <taxon>Clostridia</taxon>
        <taxon>Lachnospirales</taxon>
        <taxon>Lachnospiraceae</taxon>
        <taxon>Enterocloster</taxon>
    </lineage>
</organism>
<dbReference type="Pfam" id="PF13309">
    <property type="entry name" value="HTH_22"/>
    <property type="match status" value="1"/>
</dbReference>
<protein>
    <recommendedName>
        <fullName evidence="5">PAC domain-containing protein</fullName>
    </recommendedName>
</protein>
<proteinExistence type="predicted"/>